<proteinExistence type="predicted"/>
<dbReference type="STRING" id="1871111.GCA_001704615_02559"/>
<dbReference type="Proteomes" id="UP000245977">
    <property type="component" value="Chromosome"/>
</dbReference>
<dbReference type="OrthoDB" id="5523793at2"/>
<dbReference type="KEGG" id="adv:DJ533_16650"/>
<protein>
    <submittedName>
        <fullName evidence="1">Uncharacterized protein</fullName>
    </submittedName>
</protein>
<evidence type="ECO:0000313" key="1">
    <source>
        <dbReference type="EMBL" id="AWL30082.1"/>
    </source>
</evidence>
<dbReference type="EMBL" id="CP029397">
    <property type="protein sequence ID" value="AWL30082.1"/>
    <property type="molecule type" value="Genomic_DNA"/>
</dbReference>
<dbReference type="RefSeq" id="WP_065993425.1">
    <property type="nucleotide sequence ID" value="NZ_CP029397.2"/>
</dbReference>
<organism evidence="1 2">
    <name type="scientific">Acinetobacter defluvii</name>
    <dbReference type="NCBI Taxonomy" id="1871111"/>
    <lineage>
        <taxon>Bacteria</taxon>
        <taxon>Pseudomonadati</taxon>
        <taxon>Pseudomonadota</taxon>
        <taxon>Gammaproteobacteria</taxon>
        <taxon>Moraxellales</taxon>
        <taxon>Moraxellaceae</taxon>
        <taxon>Acinetobacter</taxon>
    </lineage>
</organism>
<gene>
    <name evidence="1" type="ORF">DJ533_16650</name>
</gene>
<sequence length="252" mass="28906">MWKNIRVIILLAILLVVAVNAWRDMNQDWTKPIIVLLHPINADGQTATDKYIQQLSIDDLDEPKQYLEEQSKNFRGQPIQFYFQLGRKLEQLPPKVPENGGALDNILWSLKFRYYAWKQHKNGDGAPALTLYLNYYDPKLTNQVKHSTALERGRIGIVNLFASKKQSEQNKVVLVHELLHTFGAKDKYDLMTGQPIFPLGYAHPEQKPLYPQQYAEIMGGYVPISATKSKVPDNLQDTMLSDLTAQEIGWIK</sequence>
<name>A0A2S2FI95_9GAMM</name>
<dbReference type="AlphaFoldDB" id="A0A2S2FI95"/>
<accession>A0A2S2FI95</accession>
<reference evidence="1" key="1">
    <citation type="submission" date="2019-08" db="EMBL/GenBank/DDBJ databases">
        <title>The complete genome of Acinetobacter defluvii strain WCHAD010030.</title>
        <authorList>
            <person name="Hu Y."/>
            <person name="Qin J."/>
            <person name="Feng Y."/>
            <person name="Zong Z."/>
        </authorList>
    </citation>
    <scope>NUCLEOTIDE SEQUENCE</scope>
    <source>
        <strain evidence="1">WCHA30</strain>
    </source>
</reference>
<keyword evidence="2" id="KW-1185">Reference proteome</keyword>
<evidence type="ECO:0000313" key="2">
    <source>
        <dbReference type="Proteomes" id="UP000245977"/>
    </source>
</evidence>